<keyword evidence="1" id="KW-0596">Phosphopantetheine</keyword>
<evidence type="ECO:0000256" key="1">
    <source>
        <dbReference type="ARBA" id="ARBA00022450"/>
    </source>
</evidence>
<dbReference type="InterPro" id="IPR020845">
    <property type="entry name" value="AMP-binding_CS"/>
</dbReference>
<proteinExistence type="predicted"/>
<dbReference type="InterPro" id="IPR000873">
    <property type="entry name" value="AMP-dep_synth/lig_dom"/>
</dbReference>
<evidence type="ECO:0000313" key="4">
    <source>
        <dbReference type="EMBL" id="KAF5348415.1"/>
    </source>
</evidence>
<dbReference type="Pfam" id="PF23562">
    <property type="entry name" value="AMP-binding_C_3"/>
    <property type="match status" value="1"/>
</dbReference>
<dbReference type="PROSITE" id="PS00455">
    <property type="entry name" value="AMP_BINDING"/>
    <property type="match status" value="1"/>
</dbReference>
<dbReference type="OrthoDB" id="429813at2759"/>
<keyword evidence="2" id="KW-0597">Phosphoprotein</keyword>
<reference evidence="4 5" key="1">
    <citation type="journal article" date="2020" name="ISME J.">
        <title>Uncovering the hidden diversity of litter-decomposition mechanisms in mushroom-forming fungi.</title>
        <authorList>
            <person name="Floudas D."/>
            <person name="Bentzer J."/>
            <person name="Ahren D."/>
            <person name="Johansson T."/>
            <person name="Persson P."/>
            <person name="Tunlid A."/>
        </authorList>
    </citation>
    <scope>NUCLEOTIDE SEQUENCE [LARGE SCALE GENOMIC DNA]</scope>
    <source>
        <strain evidence="4 5">CBS 406.79</strain>
    </source>
</reference>
<sequence>MPSFLRDIPFYIIRLWSVLAHYFPPTFTDSWRQSRLLPVILSTLAKDTPERVYACIPKSEDIAKDGYSNITYRQFLNAVDNAAWWLDEISDEKGQGEVFTYMGPRDLRYGILLIAGIKTGRVIFLISPHMPPSTQAIIFSQIKCQTLLYDPSVKDRTEASKTAIPDISIFECPSQATWLDVTNSPAKPYVYEPSWTEAKDTVAAIFHTSGSTSTPKPVSYTNAAFVCCDSMFRLLTPQLTDRKLVGQKFFTMLPPMHISGLTVAVLVPLYRCTIYVCGPPTLISPSPSTVNTIIQSTRPHAVLLSPYVLTSLLTSSPETRSNLLTIPSSAGFAGSSLPQNVGHVLSQNLILRNAYGSTEAGPFPQFPHSRDTWEYLRFHDLLGVDFVPYLGSVADEGGEDDGKGPLGAEDLYELVIRAHKDPVMRSDFQIIFHTHPHLLERFSSRARASDTVFHSSDLWTPHPTIRGLWKWVGRTDDMISLSNGGKVFVSAVESAIKKVFEDEMKVSMGNEDVGEGSRDKRWRYRQVQIEVLVGGKEMDSPFVLVEYMSSISGTPSRGSGRLGVVESEGLNVGGQEERATCTTGIERLSDIDNPAALQELHRAMKRIVDKVNAMNSLSSKYTQIDSERRVVSHDERGKGLQFIRSEKGSVCRGKTFEKYAHLTRGLYSLNDVVIESTVQ</sequence>
<name>A0A8H5FSU8_9AGAR</name>
<evidence type="ECO:0000313" key="5">
    <source>
        <dbReference type="Proteomes" id="UP000518752"/>
    </source>
</evidence>
<protein>
    <recommendedName>
        <fullName evidence="3">AMP-dependent synthetase/ligase domain-containing protein</fullName>
    </recommendedName>
</protein>
<feature type="domain" description="AMP-dependent synthetase/ligase" evidence="3">
    <location>
        <begin position="61"/>
        <end position="364"/>
    </location>
</feature>
<gene>
    <name evidence="4" type="ORF">D9757_014392</name>
</gene>
<dbReference type="SUPFAM" id="SSF56801">
    <property type="entry name" value="Acetyl-CoA synthetase-like"/>
    <property type="match status" value="1"/>
</dbReference>
<evidence type="ECO:0000259" key="3">
    <source>
        <dbReference type="Pfam" id="PF00501"/>
    </source>
</evidence>
<evidence type="ECO:0000256" key="2">
    <source>
        <dbReference type="ARBA" id="ARBA00022553"/>
    </source>
</evidence>
<keyword evidence="5" id="KW-1185">Reference proteome</keyword>
<dbReference type="AlphaFoldDB" id="A0A8H5FSU8"/>
<dbReference type="EMBL" id="JAACJN010000319">
    <property type="protein sequence ID" value="KAF5348415.1"/>
    <property type="molecule type" value="Genomic_DNA"/>
</dbReference>
<accession>A0A8H5FSU8</accession>
<dbReference type="Pfam" id="PF00501">
    <property type="entry name" value="AMP-binding"/>
    <property type="match status" value="1"/>
</dbReference>
<dbReference type="InterPro" id="IPR051414">
    <property type="entry name" value="Adenylate-forming_Reductase"/>
</dbReference>
<dbReference type="InterPro" id="IPR042099">
    <property type="entry name" value="ANL_N_sf"/>
</dbReference>
<dbReference type="Proteomes" id="UP000518752">
    <property type="component" value="Unassembled WGS sequence"/>
</dbReference>
<dbReference type="PANTHER" id="PTHR43439">
    <property type="entry name" value="PHENYLACETATE-COENZYME A LIGASE"/>
    <property type="match status" value="1"/>
</dbReference>
<organism evidence="4 5">
    <name type="scientific">Collybiopsis confluens</name>
    <dbReference type="NCBI Taxonomy" id="2823264"/>
    <lineage>
        <taxon>Eukaryota</taxon>
        <taxon>Fungi</taxon>
        <taxon>Dikarya</taxon>
        <taxon>Basidiomycota</taxon>
        <taxon>Agaricomycotina</taxon>
        <taxon>Agaricomycetes</taxon>
        <taxon>Agaricomycetidae</taxon>
        <taxon>Agaricales</taxon>
        <taxon>Marasmiineae</taxon>
        <taxon>Omphalotaceae</taxon>
        <taxon>Collybiopsis</taxon>
    </lineage>
</organism>
<dbReference type="Gene3D" id="3.40.50.12780">
    <property type="entry name" value="N-terminal domain of ligase-like"/>
    <property type="match status" value="1"/>
</dbReference>
<dbReference type="PANTHER" id="PTHR43439:SF2">
    <property type="entry name" value="ENZYME, PUTATIVE (JCVI)-RELATED"/>
    <property type="match status" value="1"/>
</dbReference>
<comment type="caution">
    <text evidence="4">The sequence shown here is derived from an EMBL/GenBank/DDBJ whole genome shotgun (WGS) entry which is preliminary data.</text>
</comment>